<name>A0A6J3MH68_9PEZI</name>
<sequence length="662" mass="75616">MDAFFQQFKNLRSGVIMRDGRVSTWTIREHRNDPIVFLEKLMISSMNSLTDDSGWQAAVHEDEDLSEKLLQCARMLPFSDYGGPKYGFTQPSGTPHILFTSEMVKHCTLELQDYAVLQQRHGFLPALDAGRSTILKSDTLISEAIRSTLVDAAAVLEASTETQTTILDLIDPWMYCFDATLSQLIVGHTIPCADCVAYVGRGFILPPDPLEEVKVSALRGANSESAVHYKALHNARASNYYQWLPCEVAIDEPDRVRVMTYINNAHPDHHRDLYHSVELIIAKILPMWDKTLELLTTSQERPLRFGDYQPMYAFSEGDHSRHQNEAGSDKIERHDGDKTWFEWNIRCKLPSCEPYRGHAANWGLDPSIPEIFGISDLRRQYADKGLQVFVRLFNIHLTPEQPVFAHEPWHMEGLYNEHICACTYYCYASDNVTQCHLAFRDAVDTTRLSNLQDTGMNYNYASFLHQVQNKGPALQELGQVKLSPGRLVTFPNTIYHRLTEVELKDRSRAGHVKFLVVSLVDPNARIFSTANVPPQQHAWWADLVAKYPRMDRLPTELQSMIIDANDLPVRTLQVAQRVREGLRRYENDRREKVEDLLQSRKFDFGRGPRQAAHIAAVNATRIPGPWPDFLWPRLEDAEPIVAAESQFTASRRYVGIRAPPRD</sequence>
<dbReference type="Pfam" id="PF14033">
    <property type="entry name" value="DUF4246"/>
    <property type="match status" value="1"/>
</dbReference>
<reference evidence="3" key="2">
    <citation type="submission" date="2020-04" db="EMBL/GenBank/DDBJ databases">
        <authorList>
            <consortium name="NCBI Genome Project"/>
        </authorList>
    </citation>
    <scope>NUCLEOTIDE SEQUENCE</scope>
    <source>
        <strain evidence="3">CBS 342.82</strain>
    </source>
</reference>
<accession>A0A6J3MH68</accession>
<evidence type="ECO:0000259" key="1">
    <source>
        <dbReference type="Pfam" id="PF14033"/>
    </source>
</evidence>
<evidence type="ECO:0000313" key="2">
    <source>
        <dbReference type="Proteomes" id="UP000504637"/>
    </source>
</evidence>
<dbReference type="AlphaFoldDB" id="A0A6J3MH68"/>
<dbReference type="Proteomes" id="UP000504637">
    <property type="component" value="Unplaced"/>
</dbReference>
<gene>
    <name evidence="3" type="ORF">K489DRAFT_4868</name>
</gene>
<dbReference type="GeneID" id="54366469"/>
<dbReference type="InterPro" id="IPR049192">
    <property type="entry name" value="DUF4246_C"/>
</dbReference>
<evidence type="ECO:0000313" key="3">
    <source>
        <dbReference type="RefSeq" id="XP_033464075.1"/>
    </source>
</evidence>
<reference evidence="3" key="1">
    <citation type="submission" date="2020-01" db="EMBL/GenBank/DDBJ databases">
        <authorList>
            <consortium name="DOE Joint Genome Institute"/>
            <person name="Haridas S."/>
            <person name="Albert R."/>
            <person name="Binder M."/>
            <person name="Bloem J."/>
            <person name="Labutti K."/>
            <person name="Salamov A."/>
            <person name="Andreopoulos B."/>
            <person name="Baker S.E."/>
            <person name="Barry K."/>
            <person name="Bills G."/>
            <person name="Bluhm B.H."/>
            <person name="Cannon C."/>
            <person name="Castanera R."/>
            <person name="Culley D.E."/>
            <person name="Daum C."/>
            <person name="Ezra D."/>
            <person name="Gonzalez J.B."/>
            <person name="Henrissat B."/>
            <person name="Kuo A."/>
            <person name="Liang C."/>
            <person name="Lipzen A."/>
            <person name="Lutzoni F."/>
            <person name="Magnuson J."/>
            <person name="Mondo S."/>
            <person name="Nolan M."/>
            <person name="Ohm R."/>
            <person name="Pangilinan J."/>
            <person name="Park H.-J."/>
            <person name="Ramirez L."/>
            <person name="Alfaro M."/>
            <person name="Sun H."/>
            <person name="Tritt A."/>
            <person name="Yoshinaga Y."/>
            <person name="Zwiers L.-H."/>
            <person name="Turgeon B.G."/>
            <person name="Goodwin S.B."/>
            <person name="Spatafora J.W."/>
            <person name="Crous P.W."/>
            <person name="Grigoriev I.V."/>
        </authorList>
    </citation>
    <scope>NUCLEOTIDE SEQUENCE</scope>
    <source>
        <strain evidence="3">CBS 342.82</strain>
    </source>
</reference>
<proteinExistence type="predicted"/>
<dbReference type="InterPro" id="IPR025340">
    <property type="entry name" value="DUF4246"/>
</dbReference>
<feature type="domain" description="DUF4246" evidence="1">
    <location>
        <begin position="102"/>
        <end position="542"/>
    </location>
</feature>
<dbReference type="PANTHER" id="PTHR33119:SF1">
    <property type="entry name" value="FE2OG DIOXYGENASE DOMAIN-CONTAINING PROTEIN"/>
    <property type="match status" value="1"/>
</dbReference>
<dbReference type="RefSeq" id="XP_033464075.1">
    <property type="nucleotide sequence ID" value="XM_033608669.1"/>
</dbReference>
<dbReference type="OrthoDB" id="415532at2759"/>
<organism evidence="3">
    <name type="scientific">Dissoconium aciculare CBS 342.82</name>
    <dbReference type="NCBI Taxonomy" id="1314786"/>
    <lineage>
        <taxon>Eukaryota</taxon>
        <taxon>Fungi</taxon>
        <taxon>Dikarya</taxon>
        <taxon>Ascomycota</taxon>
        <taxon>Pezizomycotina</taxon>
        <taxon>Dothideomycetes</taxon>
        <taxon>Dothideomycetidae</taxon>
        <taxon>Mycosphaerellales</taxon>
        <taxon>Dissoconiaceae</taxon>
        <taxon>Dissoconium</taxon>
    </lineage>
</organism>
<keyword evidence="2" id="KW-1185">Reference proteome</keyword>
<protein>
    <recommendedName>
        <fullName evidence="1">DUF4246 domain-containing protein</fullName>
    </recommendedName>
</protein>
<dbReference type="PANTHER" id="PTHR33119">
    <property type="entry name" value="IFI3P"/>
    <property type="match status" value="1"/>
</dbReference>
<reference evidence="3" key="3">
    <citation type="submission" date="2025-08" db="UniProtKB">
        <authorList>
            <consortium name="RefSeq"/>
        </authorList>
    </citation>
    <scope>IDENTIFICATION</scope>
    <source>
        <strain evidence="3">CBS 342.82</strain>
    </source>
</reference>